<proteinExistence type="predicted"/>
<evidence type="ECO:0000256" key="5">
    <source>
        <dbReference type="SAM" id="MobiDB-lite"/>
    </source>
</evidence>
<dbReference type="InterPro" id="IPR049808">
    <property type="entry name" value="CONSTANS-like_Bbox1"/>
</dbReference>
<evidence type="ECO:0000256" key="4">
    <source>
        <dbReference type="PROSITE-ProRule" id="PRU00024"/>
    </source>
</evidence>
<accession>A0A6N2MQM6</accession>
<keyword evidence="3" id="KW-0862">Zinc</keyword>
<dbReference type="Pfam" id="PF00643">
    <property type="entry name" value="zf-B_box"/>
    <property type="match status" value="1"/>
</dbReference>
<feature type="compositionally biased region" description="Basic and acidic residues" evidence="5">
    <location>
        <begin position="1"/>
        <end position="15"/>
    </location>
</feature>
<dbReference type="GO" id="GO:0008270">
    <property type="term" value="F:zinc ion binding"/>
    <property type="evidence" value="ECO:0007669"/>
    <property type="project" value="UniProtKB-KW"/>
</dbReference>
<dbReference type="InterPro" id="IPR000315">
    <property type="entry name" value="Znf_B-box"/>
</dbReference>
<dbReference type="AlphaFoldDB" id="A0A6N2MQM6"/>
<reference evidence="7" key="1">
    <citation type="submission" date="2019-03" db="EMBL/GenBank/DDBJ databases">
        <authorList>
            <person name="Mank J."/>
            <person name="Almeida P."/>
        </authorList>
    </citation>
    <scope>NUCLEOTIDE SEQUENCE</scope>
    <source>
        <strain evidence="7">78183</strain>
    </source>
</reference>
<protein>
    <recommendedName>
        <fullName evidence="6">B box-type domain-containing protein</fullName>
    </recommendedName>
</protein>
<organism evidence="7">
    <name type="scientific">Salix viminalis</name>
    <name type="common">Common osier</name>
    <name type="synonym">Basket willow</name>
    <dbReference type="NCBI Taxonomy" id="40686"/>
    <lineage>
        <taxon>Eukaryota</taxon>
        <taxon>Viridiplantae</taxon>
        <taxon>Streptophyta</taxon>
        <taxon>Embryophyta</taxon>
        <taxon>Tracheophyta</taxon>
        <taxon>Spermatophyta</taxon>
        <taxon>Magnoliopsida</taxon>
        <taxon>eudicotyledons</taxon>
        <taxon>Gunneridae</taxon>
        <taxon>Pentapetalae</taxon>
        <taxon>rosids</taxon>
        <taxon>fabids</taxon>
        <taxon>Malpighiales</taxon>
        <taxon>Salicaceae</taxon>
        <taxon>Saliceae</taxon>
        <taxon>Salix</taxon>
    </lineage>
</organism>
<dbReference type="CDD" id="cd19821">
    <property type="entry name" value="Bbox1_BBX-like"/>
    <property type="match status" value="1"/>
</dbReference>
<dbReference type="EMBL" id="CAADRP010001885">
    <property type="protein sequence ID" value="VFU55354.1"/>
    <property type="molecule type" value="Genomic_DNA"/>
</dbReference>
<feature type="region of interest" description="Disordered" evidence="5">
    <location>
        <begin position="1"/>
        <end position="25"/>
    </location>
</feature>
<keyword evidence="1" id="KW-0479">Metal-binding</keyword>
<sequence>MHESINKVVDREIHSSHSPPRTPAMNWGLKVDGAIRKGGGFQGTLWYIELNPPQILCLDYSSRPQVFEQCVKMTETSGGEDRTLRKGKIVTILSSCGVHERKNQGSSCSKEVVSFEETSRLVFCELCGSRASLYCQADDAFLCQKCDRWVHGANFLAQRHVRCMLCNSCQNLTQRYLIGASTEVLLPAIMSWRERRQCDSNLEKKSSGSLKTPFLFL</sequence>
<dbReference type="PROSITE" id="PS50119">
    <property type="entry name" value="ZF_BBOX"/>
    <property type="match status" value="1"/>
</dbReference>
<gene>
    <name evidence="7" type="ORF">SVIM_LOCUS393200</name>
</gene>
<name>A0A6N2MQM6_SALVM</name>
<evidence type="ECO:0000256" key="2">
    <source>
        <dbReference type="ARBA" id="ARBA00022771"/>
    </source>
</evidence>
<evidence type="ECO:0000259" key="6">
    <source>
        <dbReference type="PROSITE" id="PS50119"/>
    </source>
</evidence>
<evidence type="ECO:0000313" key="7">
    <source>
        <dbReference type="EMBL" id="VFU55354.1"/>
    </source>
</evidence>
<evidence type="ECO:0000256" key="3">
    <source>
        <dbReference type="ARBA" id="ARBA00022833"/>
    </source>
</evidence>
<feature type="domain" description="B box-type" evidence="6">
    <location>
        <begin position="119"/>
        <end position="165"/>
    </location>
</feature>
<dbReference type="PANTHER" id="PTHR31717">
    <property type="entry name" value="ZINC FINGER PROTEIN CONSTANS-LIKE 10"/>
    <property type="match status" value="1"/>
</dbReference>
<dbReference type="PANTHER" id="PTHR31717:SF142">
    <property type="entry name" value="B-BOX DOMAIN PROTEIN 30-RELATED"/>
    <property type="match status" value="1"/>
</dbReference>
<keyword evidence="2 4" id="KW-0863">Zinc-finger</keyword>
<dbReference type="SMART" id="SM00336">
    <property type="entry name" value="BBOX"/>
    <property type="match status" value="1"/>
</dbReference>
<evidence type="ECO:0000256" key="1">
    <source>
        <dbReference type="ARBA" id="ARBA00022723"/>
    </source>
</evidence>